<dbReference type="GO" id="GO:0008686">
    <property type="term" value="F:3,4-dihydroxy-2-butanone-4-phosphate synthase activity"/>
    <property type="evidence" value="ECO:0007669"/>
    <property type="project" value="InterPro"/>
</dbReference>
<dbReference type="PANTHER" id="PTHR21327">
    <property type="entry name" value="GTP CYCLOHYDROLASE II-RELATED"/>
    <property type="match status" value="1"/>
</dbReference>
<dbReference type="SUPFAM" id="SSF142695">
    <property type="entry name" value="RibA-like"/>
    <property type="match status" value="1"/>
</dbReference>
<evidence type="ECO:0000256" key="2">
    <source>
        <dbReference type="ARBA" id="ARBA00001946"/>
    </source>
</evidence>
<evidence type="ECO:0000256" key="8">
    <source>
        <dbReference type="ARBA" id="ARBA00022619"/>
    </source>
</evidence>
<dbReference type="InterPro" id="IPR001075">
    <property type="entry name" value="NIF_FeS_clus_asmbl_NifU_C"/>
</dbReference>
<dbReference type="PANTHER" id="PTHR21327:SF18">
    <property type="entry name" value="3,4-DIHYDROXY-2-BUTANONE 4-PHOSPHATE SYNTHASE"/>
    <property type="match status" value="1"/>
</dbReference>
<proteinExistence type="inferred from homology"/>
<comment type="pathway">
    <text evidence="4">Cofactor biosynthesis; riboflavin biosynthesis; 5-amino-6-(D-ribitylamino)uracil from GTP: step 1/4.</text>
</comment>
<dbReference type="Pfam" id="PF00926">
    <property type="entry name" value="DHBP_synthase"/>
    <property type="match status" value="1"/>
</dbReference>
<dbReference type="Proteomes" id="UP001195483">
    <property type="component" value="Unassembled WGS sequence"/>
</dbReference>
<evidence type="ECO:0000256" key="11">
    <source>
        <dbReference type="ARBA" id="ARBA00022801"/>
    </source>
</evidence>
<dbReference type="AlphaFoldDB" id="A0AAE0VLZ9"/>
<evidence type="ECO:0000256" key="1">
    <source>
        <dbReference type="ARBA" id="ARBA00001936"/>
    </source>
</evidence>
<dbReference type="Gene3D" id="3.40.50.10990">
    <property type="entry name" value="GTP cyclohydrolase II"/>
    <property type="match status" value="1"/>
</dbReference>
<comment type="caution">
    <text evidence="21">The sequence shown here is derived from an EMBL/GenBank/DDBJ whole genome shotgun (WGS) entry which is preliminary data.</text>
</comment>
<evidence type="ECO:0008006" key="23">
    <source>
        <dbReference type="Google" id="ProtNLM"/>
    </source>
</evidence>
<dbReference type="GO" id="GO:0016226">
    <property type="term" value="P:iron-sulfur cluster assembly"/>
    <property type="evidence" value="ECO:0007669"/>
    <property type="project" value="InterPro"/>
</dbReference>
<dbReference type="FunFam" id="3.90.870.10:FF:000001">
    <property type="entry name" value="Riboflavin biosynthesis protein RibBA"/>
    <property type="match status" value="1"/>
</dbReference>
<keyword evidence="8" id="KW-0686">Riboflavin biosynthesis</keyword>
<evidence type="ECO:0000256" key="6">
    <source>
        <dbReference type="ARBA" id="ARBA00005520"/>
    </source>
</evidence>
<dbReference type="Gene3D" id="3.30.300.130">
    <property type="entry name" value="Fe-S cluster assembly (FSCA)"/>
    <property type="match status" value="1"/>
</dbReference>
<comment type="cofactor">
    <cofactor evidence="3">
        <name>Zn(2+)</name>
        <dbReference type="ChEBI" id="CHEBI:29105"/>
    </cofactor>
</comment>
<dbReference type="SUPFAM" id="SSF55821">
    <property type="entry name" value="YrdC/RibB"/>
    <property type="match status" value="1"/>
</dbReference>
<comment type="similarity">
    <text evidence="6">In the N-terminal section; belongs to the DHBP synthase family.</text>
</comment>
<evidence type="ECO:0000256" key="10">
    <source>
        <dbReference type="ARBA" id="ARBA00022741"/>
    </source>
</evidence>
<reference evidence="21" key="2">
    <citation type="journal article" date="2021" name="Genome Biol. Evol.">
        <title>Developing a high-quality reference genome for a parasitic bivalve with doubly uniparental inheritance (Bivalvia: Unionida).</title>
        <authorList>
            <person name="Smith C.H."/>
        </authorList>
    </citation>
    <scope>NUCLEOTIDE SEQUENCE</scope>
    <source>
        <strain evidence="21">CHS0354</strain>
        <tissue evidence="21">Mantle</tissue>
    </source>
</reference>
<gene>
    <name evidence="21" type="ORF">CHS0354_024060</name>
</gene>
<dbReference type="InterPro" id="IPR000422">
    <property type="entry name" value="DHBP_synthase_RibB"/>
</dbReference>
<dbReference type="NCBIfam" id="TIGR00505">
    <property type="entry name" value="ribA"/>
    <property type="match status" value="1"/>
</dbReference>
<evidence type="ECO:0000256" key="3">
    <source>
        <dbReference type="ARBA" id="ARBA00001947"/>
    </source>
</evidence>
<dbReference type="Pfam" id="PF00925">
    <property type="entry name" value="GTP_cyclohydro2"/>
    <property type="match status" value="1"/>
</dbReference>
<dbReference type="InterPro" id="IPR016299">
    <property type="entry name" value="Riboflavin_synth_RibBA"/>
</dbReference>
<dbReference type="InterPro" id="IPR036144">
    <property type="entry name" value="RibA-like_sf"/>
</dbReference>
<evidence type="ECO:0000256" key="17">
    <source>
        <dbReference type="ARBA" id="ARBA00023268"/>
    </source>
</evidence>
<evidence type="ECO:0000259" key="20">
    <source>
        <dbReference type="Pfam" id="PF01106"/>
    </source>
</evidence>
<keyword evidence="17" id="KW-0511">Multifunctional enzyme</keyword>
<keyword evidence="14" id="KW-0342">GTP-binding</keyword>
<keyword evidence="12" id="KW-0862">Zinc</keyword>
<evidence type="ECO:0000256" key="5">
    <source>
        <dbReference type="ARBA" id="ARBA00004904"/>
    </source>
</evidence>
<dbReference type="GO" id="GO:0051536">
    <property type="term" value="F:iron-sulfur cluster binding"/>
    <property type="evidence" value="ECO:0007669"/>
    <property type="project" value="InterPro"/>
</dbReference>
<evidence type="ECO:0000256" key="16">
    <source>
        <dbReference type="ARBA" id="ARBA00023239"/>
    </source>
</evidence>
<evidence type="ECO:0000256" key="4">
    <source>
        <dbReference type="ARBA" id="ARBA00004853"/>
    </source>
</evidence>
<evidence type="ECO:0000256" key="13">
    <source>
        <dbReference type="ARBA" id="ARBA00022842"/>
    </source>
</evidence>
<comment type="catalytic activity">
    <reaction evidence="18">
        <text>GTP + 4 H2O = 2,5-diamino-6-hydroxy-4-(5-phosphoribosylamino)-pyrimidine + formate + 2 phosphate + 3 H(+)</text>
        <dbReference type="Rhea" id="RHEA:23704"/>
        <dbReference type="ChEBI" id="CHEBI:15377"/>
        <dbReference type="ChEBI" id="CHEBI:15378"/>
        <dbReference type="ChEBI" id="CHEBI:15740"/>
        <dbReference type="ChEBI" id="CHEBI:37565"/>
        <dbReference type="ChEBI" id="CHEBI:43474"/>
        <dbReference type="ChEBI" id="CHEBI:58614"/>
        <dbReference type="EC" id="3.5.4.25"/>
    </reaction>
</comment>
<reference evidence="21" key="3">
    <citation type="submission" date="2023-05" db="EMBL/GenBank/DDBJ databases">
        <authorList>
            <person name="Smith C.H."/>
        </authorList>
    </citation>
    <scope>NUCLEOTIDE SEQUENCE</scope>
    <source>
        <strain evidence="21">CHS0354</strain>
        <tissue evidence="21">Mantle</tissue>
    </source>
</reference>
<dbReference type="InterPro" id="IPR000926">
    <property type="entry name" value="RibA"/>
</dbReference>
<evidence type="ECO:0000259" key="19">
    <source>
        <dbReference type="Pfam" id="PF00925"/>
    </source>
</evidence>
<evidence type="ECO:0000256" key="14">
    <source>
        <dbReference type="ARBA" id="ARBA00023134"/>
    </source>
</evidence>
<feature type="domain" description="GTP cyclohydrolase II" evidence="19">
    <location>
        <begin position="212"/>
        <end position="378"/>
    </location>
</feature>
<dbReference type="FunFam" id="3.40.50.10990:FF:000001">
    <property type="entry name" value="Riboflavin biosynthesis protein RibBA"/>
    <property type="match status" value="1"/>
</dbReference>
<dbReference type="InterPro" id="IPR032677">
    <property type="entry name" value="GTP_cyclohydro_II"/>
</dbReference>
<evidence type="ECO:0000256" key="7">
    <source>
        <dbReference type="ARBA" id="ARBA00006420"/>
    </source>
</evidence>
<reference evidence="21" key="1">
    <citation type="journal article" date="2021" name="Genome Biol. Evol.">
        <title>A High-Quality Reference Genome for a Parasitic Bivalve with Doubly Uniparental Inheritance (Bivalvia: Unionida).</title>
        <authorList>
            <person name="Smith C.H."/>
        </authorList>
    </citation>
    <scope>NUCLEOTIDE SEQUENCE</scope>
    <source>
        <strain evidence="21">CHS0354</strain>
    </source>
</reference>
<comment type="similarity">
    <text evidence="7">Belongs to the NifU family.</text>
</comment>
<dbReference type="HAMAP" id="MF_01283">
    <property type="entry name" value="RibBA"/>
    <property type="match status" value="1"/>
</dbReference>
<keyword evidence="11" id="KW-0378">Hydrolase</keyword>
<dbReference type="GO" id="GO:0005525">
    <property type="term" value="F:GTP binding"/>
    <property type="evidence" value="ECO:0007669"/>
    <property type="project" value="UniProtKB-KW"/>
</dbReference>
<protein>
    <recommendedName>
        <fullName evidence="23">GTP cyclohydrolase II</fullName>
    </recommendedName>
</protein>
<dbReference type="SUPFAM" id="SSF117916">
    <property type="entry name" value="Fe-S cluster assembly (FSCA) domain-like"/>
    <property type="match status" value="1"/>
</dbReference>
<sequence>MSSFNFDSIESAIEDIRVGKLVIVIDDEDRENEGDFICAAEKATPELVNFITKEARGLLCVALPHDRAKALGFEPMTPSNSSFHETNFTISVDAKSPSVTTGISASDRAITIQAIANPGSKASDFAKPGHIFPLIAKDGGTLRRVGHTEASVDLAILAGCEPVSALCEILSSDGSMARTPELFSLSKKWNLKLITIKDLVAYRVRREKIIHRAVETRLPTTFGDFSLVGYETDIDDKNHLALIKGNLSDLAKQPSVLVRVHSQCATGDVFHSLRCDCGDQLANSLSIINEAGYGVLLYMMQEGRGIGLINKLKAYKLQDEGFDTVDANTQLGFKPDLRDYGIGAQILLDLGLKNIKLLTNNPKKVVGLEGYGLNVTEHTMSESINTKFGSVVGDVEEKDAPLHEVYLPFTDEIYTKVQTALDEIRPFLQSDGGDAEVIGIKHDKSVILKLIGACGSCPMSTATLKNGVEIAIMRAVPEVIRVDAI</sequence>
<keyword evidence="16" id="KW-0456">Lyase</keyword>
<dbReference type="NCBIfam" id="TIGR00506">
    <property type="entry name" value="ribB"/>
    <property type="match status" value="1"/>
</dbReference>
<feature type="domain" description="NIF system FeS cluster assembly NifU C-terminal" evidence="20">
    <location>
        <begin position="417"/>
        <end position="482"/>
    </location>
</feature>
<comment type="pathway">
    <text evidence="5">Cofactor biosynthesis; riboflavin biosynthesis; 2-hydroxy-3-oxobutyl phosphate from D-ribulose 5-phosphate: step 1/1.</text>
</comment>
<keyword evidence="15" id="KW-0464">Manganese</keyword>
<keyword evidence="9" id="KW-0479">Metal-binding</keyword>
<evidence type="ECO:0000256" key="15">
    <source>
        <dbReference type="ARBA" id="ARBA00023211"/>
    </source>
</evidence>
<evidence type="ECO:0000313" key="22">
    <source>
        <dbReference type="Proteomes" id="UP001195483"/>
    </source>
</evidence>
<name>A0AAE0VLZ9_9BIVA</name>
<dbReference type="Pfam" id="PF01106">
    <property type="entry name" value="NifU"/>
    <property type="match status" value="1"/>
</dbReference>
<keyword evidence="10" id="KW-0547">Nucleotide-binding</keyword>
<dbReference type="NCBIfam" id="NF001591">
    <property type="entry name" value="PRK00393.1"/>
    <property type="match status" value="1"/>
</dbReference>
<keyword evidence="22" id="KW-1185">Reference proteome</keyword>
<dbReference type="GO" id="GO:0009231">
    <property type="term" value="P:riboflavin biosynthetic process"/>
    <property type="evidence" value="ECO:0007669"/>
    <property type="project" value="UniProtKB-KW"/>
</dbReference>
<evidence type="ECO:0000256" key="18">
    <source>
        <dbReference type="ARBA" id="ARBA00049295"/>
    </source>
</evidence>
<dbReference type="Gene3D" id="3.90.870.10">
    <property type="entry name" value="DHBP synthase"/>
    <property type="match status" value="1"/>
</dbReference>
<dbReference type="CDD" id="cd00641">
    <property type="entry name" value="GTP_cyclohydro2"/>
    <property type="match status" value="1"/>
</dbReference>
<dbReference type="InterPro" id="IPR034904">
    <property type="entry name" value="FSCA_dom_sf"/>
</dbReference>
<evidence type="ECO:0000313" key="21">
    <source>
        <dbReference type="EMBL" id="KAK3582511.1"/>
    </source>
</evidence>
<comment type="cofactor">
    <cofactor evidence="1">
        <name>Mn(2+)</name>
        <dbReference type="ChEBI" id="CHEBI:29035"/>
    </cofactor>
</comment>
<comment type="cofactor">
    <cofactor evidence="2">
        <name>Mg(2+)</name>
        <dbReference type="ChEBI" id="CHEBI:18420"/>
    </cofactor>
</comment>
<dbReference type="GO" id="GO:0003935">
    <property type="term" value="F:GTP cyclohydrolase II activity"/>
    <property type="evidence" value="ECO:0007669"/>
    <property type="project" value="UniProtKB-EC"/>
</dbReference>
<organism evidence="21 22">
    <name type="scientific">Potamilus streckersoni</name>
    <dbReference type="NCBI Taxonomy" id="2493646"/>
    <lineage>
        <taxon>Eukaryota</taxon>
        <taxon>Metazoa</taxon>
        <taxon>Spiralia</taxon>
        <taxon>Lophotrochozoa</taxon>
        <taxon>Mollusca</taxon>
        <taxon>Bivalvia</taxon>
        <taxon>Autobranchia</taxon>
        <taxon>Heteroconchia</taxon>
        <taxon>Palaeoheterodonta</taxon>
        <taxon>Unionida</taxon>
        <taxon>Unionoidea</taxon>
        <taxon>Unionidae</taxon>
        <taxon>Ambleminae</taxon>
        <taxon>Lampsilini</taxon>
        <taxon>Potamilus</taxon>
    </lineage>
</organism>
<dbReference type="GO" id="GO:0005829">
    <property type="term" value="C:cytosol"/>
    <property type="evidence" value="ECO:0007669"/>
    <property type="project" value="TreeGrafter"/>
</dbReference>
<dbReference type="InterPro" id="IPR017945">
    <property type="entry name" value="DHBP_synth_RibB-like_a/b_dom"/>
</dbReference>
<evidence type="ECO:0000256" key="12">
    <source>
        <dbReference type="ARBA" id="ARBA00022833"/>
    </source>
</evidence>
<dbReference type="EMBL" id="JAEAOA010001427">
    <property type="protein sequence ID" value="KAK3582511.1"/>
    <property type="molecule type" value="Genomic_DNA"/>
</dbReference>
<dbReference type="HAMAP" id="MF_00180">
    <property type="entry name" value="RibB"/>
    <property type="match status" value="1"/>
</dbReference>
<dbReference type="GO" id="GO:0005506">
    <property type="term" value="F:iron ion binding"/>
    <property type="evidence" value="ECO:0007669"/>
    <property type="project" value="InterPro"/>
</dbReference>
<evidence type="ECO:0000256" key="9">
    <source>
        <dbReference type="ARBA" id="ARBA00022723"/>
    </source>
</evidence>
<keyword evidence="13" id="KW-0460">Magnesium</keyword>
<accession>A0AAE0VLZ9</accession>